<dbReference type="SUPFAM" id="SSF47928">
    <property type="entry name" value="N-terminal domain of the delta subunit of the F1F0-ATP synthase"/>
    <property type="match status" value="1"/>
</dbReference>
<evidence type="ECO:0000256" key="3">
    <source>
        <dbReference type="ARBA" id="ARBA00022781"/>
    </source>
</evidence>
<keyword evidence="6 8" id="KW-0139">CF(1)</keyword>
<dbReference type="Pfam" id="PF00213">
    <property type="entry name" value="OSCP"/>
    <property type="match status" value="1"/>
</dbReference>
<comment type="subcellular location">
    <subcellularLocation>
        <location evidence="8">Cell membrane</location>
        <topology evidence="8">Peripheral membrane protein</topology>
    </subcellularLocation>
    <subcellularLocation>
        <location evidence="1">Membrane</location>
    </subcellularLocation>
</comment>
<keyword evidence="7 8" id="KW-0066">ATP synthesis</keyword>
<sequence length="179" mass="20720">MIDETAAVYAKAMFDVSEEMGRTNEVLKQFSEIVETIEKNRELSGVMYTPFIKDVDKKEIIEKIFSETSDRYLLNFIKLLIDKKKTRSLRDIYNRFAKMVDEKNIIEKGIVISAVKLTDEEVRNLEEKLSKKFSRKVELENKVDESIIGGIFVKVGNREIDGTVKGRMKGLKKELSKMI</sequence>
<dbReference type="InterPro" id="IPR020781">
    <property type="entry name" value="ATPase_OSCP/d_CS"/>
</dbReference>
<proteinExistence type="inferred from homology"/>
<dbReference type="InterPro" id="IPR000711">
    <property type="entry name" value="ATPase_OSCP/dsu"/>
</dbReference>
<dbReference type="EMBL" id="SGJB01000018">
    <property type="protein sequence ID" value="TQQ83983.1"/>
    <property type="molecule type" value="Genomic_DNA"/>
</dbReference>
<evidence type="ECO:0000256" key="8">
    <source>
        <dbReference type="HAMAP-Rule" id="MF_01416"/>
    </source>
</evidence>
<keyword evidence="10" id="KW-1185">Reference proteome</keyword>
<evidence type="ECO:0000256" key="6">
    <source>
        <dbReference type="ARBA" id="ARBA00023196"/>
    </source>
</evidence>
<keyword evidence="3 8" id="KW-0375">Hydrogen ion transport</keyword>
<dbReference type="InterPro" id="IPR026015">
    <property type="entry name" value="ATP_synth_OSCP/delta_N_sf"/>
</dbReference>
<evidence type="ECO:0000313" key="10">
    <source>
        <dbReference type="Proteomes" id="UP000317863"/>
    </source>
</evidence>
<keyword evidence="2 8" id="KW-0813">Transport</keyword>
<accession>A0A544QTG5</accession>
<name>A0A544QTG5_9FIRM</name>
<evidence type="ECO:0000313" key="9">
    <source>
        <dbReference type="EMBL" id="TQQ83983.1"/>
    </source>
</evidence>
<dbReference type="GO" id="GO:0046933">
    <property type="term" value="F:proton-transporting ATP synthase activity, rotational mechanism"/>
    <property type="evidence" value="ECO:0007669"/>
    <property type="project" value="UniProtKB-UniRule"/>
</dbReference>
<dbReference type="HAMAP" id="MF_01416">
    <property type="entry name" value="ATP_synth_delta_bact"/>
    <property type="match status" value="1"/>
</dbReference>
<dbReference type="PRINTS" id="PR00125">
    <property type="entry name" value="ATPASEDELTA"/>
</dbReference>
<keyword evidence="4 8" id="KW-0406">Ion transport</keyword>
<dbReference type="GO" id="GO:0045259">
    <property type="term" value="C:proton-transporting ATP synthase complex"/>
    <property type="evidence" value="ECO:0007669"/>
    <property type="project" value="UniProtKB-KW"/>
</dbReference>
<evidence type="ECO:0000256" key="2">
    <source>
        <dbReference type="ARBA" id="ARBA00022448"/>
    </source>
</evidence>
<evidence type="ECO:0000256" key="5">
    <source>
        <dbReference type="ARBA" id="ARBA00023136"/>
    </source>
</evidence>
<dbReference type="PANTHER" id="PTHR11910">
    <property type="entry name" value="ATP SYNTHASE DELTA CHAIN"/>
    <property type="match status" value="1"/>
</dbReference>
<organism evidence="9 10">
    <name type="scientific">Peptacetobacter hominis</name>
    <dbReference type="NCBI Taxonomy" id="2743610"/>
    <lineage>
        <taxon>Bacteria</taxon>
        <taxon>Bacillati</taxon>
        <taxon>Bacillota</taxon>
        <taxon>Clostridia</taxon>
        <taxon>Peptostreptococcales</taxon>
        <taxon>Peptostreptococcaceae</taxon>
        <taxon>Peptacetobacter</taxon>
    </lineage>
</organism>
<evidence type="ECO:0000256" key="1">
    <source>
        <dbReference type="ARBA" id="ARBA00004370"/>
    </source>
</evidence>
<evidence type="ECO:0000256" key="7">
    <source>
        <dbReference type="ARBA" id="ARBA00023310"/>
    </source>
</evidence>
<dbReference type="Gene3D" id="1.10.520.20">
    <property type="entry name" value="N-terminal domain of the delta subunit of the F1F0-ATP synthase"/>
    <property type="match status" value="1"/>
</dbReference>
<keyword evidence="8" id="KW-1003">Cell membrane</keyword>
<comment type="caution">
    <text evidence="9">The sequence shown here is derived from an EMBL/GenBank/DDBJ whole genome shotgun (WGS) entry which is preliminary data.</text>
</comment>
<evidence type="ECO:0000256" key="4">
    <source>
        <dbReference type="ARBA" id="ARBA00023065"/>
    </source>
</evidence>
<comment type="function">
    <text evidence="8">This protein is part of the stalk that links CF(0) to CF(1). It either transmits conformational changes from CF(0) to CF(1) or is implicated in proton conduction.</text>
</comment>
<protein>
    <recommendedName>
        <fullName evidence="8">ATP synthase subunit delta</fullName>
    </recommendedName>
    <alternativeName>
        <fullName evidence="8">ATP synthase F(1) sector subunit delta</fullName>
    </alternativeName>
    <alternativeName>
        <fullName evidence="8">F-type ATPase subunit delta</fullName>
        <shortName evidence="8">F-ATPase subunit delta</shortName>
    </alternativeName>
</protein>
<dbReference type="Proteomes" id="UP000317863">
    <property type="component" value="Unassembled WGS sequence"/>
</dbReference>
<dbReference type="AlphaFoldDB" id="A0A544QTG5"/>
<dbReference type="NCBIfam" id="TIGR01145">
    <property type="entry name" value="ATP_synt_delta"/>
    <property type="match status" value="1"/>
</dbReference>
<dbReference type="OrthoDB" id="9802471at2"/>
<dbReference type="RefSeq" id="WP_142536543.1">
    <property type="nucleotide sequence ID" value="NZ_SGJB01000018.1"/>
</dbReference>
<keyword evidence="5 8" id="KW-0472">Membrane</keyword>
<comment type="function">
    <text evidence="8">F(1)F(0) ATP synthase produces ATP from ADP in the presence of a proton or sodium gradient. F-type ATPases consist of two structural domains, F(1) containing the extramembraneous catalytic core and F(0) containing the membrane proton channel, linked together by a central stalk and a peripheral stalk. During catalysis, ATP synthesis in the catalytic domain of F(1) is coupled via a rotary mechanism of the central stalk subunits to proton translocation.</text>
</comment>
<comment type="similarity">
    <text evidence="8">Belongs to the ATPase delta chain family.</text>
</comment>
<gene>
    <name evidence="8 9" type="primary">atpH</name>
    <name evidence="9" type="ORF">EXD82_08785</name>
</gene>
<dbReference type="PROSITE" id="PS00389">
    <property type="entry name" value="ATPASE_DELTA"/>
    <property type="match status" value="1"/>
</dbReference>
<dbReference type="GO" id="GO:0005886">
    <property type="term" value="C:plasma membrane"/>
    <property type="evidence" value="ECO:0007669"/>
    <property type="project" value="UniProtKB-SubCell"/>
</dbReference>
<reference evidence="9 10" key="1">
    <citation type="submission" date="2019-02" db="EMBL/GenBank/DDBJ databases">
        <title>Peptostreptococcaceae bacterium ZHW00191 nov., a new bacterium isolated from the human gut.</title>
        <authorList>
            <person name="Zhou H.-W."/>
            <person name="Chen X.-J."/>
        </authorList>
    </citation>
    <scope>NUCLEOTIDE SEQUENCE [LARGE SCALE GENOMIC DNA]</scope>
    <source>
        <strain evidence="9 10">ZHW00191</strain>
    </source>
</reference>